<dbReference type="SUPFAM" id="SSF53474">
    <property type="entry name" value="alpha/beta-Hydrolases"/>
    <property type="match status" value="3"/>
</dbReference>
<feature type="domain" description="Carboxylesterase type B" evidence="5">
    <location>
        <begin position="720"/>
        <end position="862"/>
    </location>
</feature>
<dbReference type="GO" id="GO:0005886">
    <property type="term" value="C:plasma membrane"/>
    <property type="evidence" value="ECO:0007669"/>
    <property type="project" value="TreeGrafter"/>
</dbReference>
<evidence type="ECO:0000256" key="2">
    <source>
        <dbReference type="ARBA" id="ARBA00022487"/>
    </source>
</evidence>
<keyword evidence="2" id="KW-0719">Serine esterase</keyword>
<feature type="non-terminal residue" evidence="6">
    <location>
        <position position="864"/>
    </location>
</feature>
<keyword evidence="3" id="KW-0378">Hydrolase</keyword>
<dbReference type="InterPro" id="IPR002018">
    <property type="entry name" value="CarbesteraseB"/>
</dbReference>
<dbReference type="Gene3D" id="3.40.50.1820">
    <property type="entry name" value="alpha/beta hydrolase"/>
    <property type="match status" value="5"/>
</dbReference>
<comment type="similarity">
    <text evidence="1">Belongs to the type-B carboxylesterase/lipase family.</text>
</comment>
<dbReference type="GO" id="GO:0005615">
    <property type="term" value="C:extracellular space"/>
    <property type="evidence" value="ECO:0007669"/>
    <property type="project" value="TreeGrafter"/>
</dbReference>
<dbReference type="EMBL" id="OC925339">
    <property type="protein sequence ID" value="CAD7656081.1"/>
    <property type="molecule type" value="Genomic_DNA"/>
</dbReference>
<dbReference type="PANTHER" id="PTHR43918:SF4">
    <property type="entry name" value="CARBOXYLIC ESTER HYDROLASE"/>
    <property type="match status" value="1"/>
</dbReference>
<evidence type="ECO:0000256" key="4">
    <source>
        <dbReference type="ARBA" id="ARBA00023180"/>
    </source>
</evidence>
<feature type="domain" description="Carboxylesterase type B" evidence="5">
    <location>
        <begin position="567"/>
        <end position="690"/>
    </location>
</feature>
<feature type="domain" description="Carboxylesterase type B" evidence="5">
    <location>
        <begin position="438"/>
        <end position="561"/>
    </location>
</feature>
<sequence>SEDWLQFLRNVDPKELVAKTKPSTRPVFGTEFLPLSAQKAFETNQFNSDIDLIAGINSNEGSILSAKHLPPFDETMTIDHFKHGVQVADKMFHGLDVQKVVDYYLKGIDTNNSSAVRRAFYEFYGDIQMKYPTYLFAKLFAINTQKSGKNVYFYELTYQSQAFADIFKCGDEMSSVAHGMDIPIIFGWGLTPDRAHLFSDTDAQFSRDVMRMWTNFAKYGKPDDKWPQLLGDNNVPKVKNLNPAPTLPPMDDPYRRKCALVTGSFNKYVRTGWGGGGVYRQTLGRNGKVRGQTIQVLNTTINEFLGIPYAEPPVGKLRFAKPEPIKTPIKDIIDATKPKDSCIQNNLDIFPNLTFSENCLFVNIWTQNVETNDPSKLKPVMFYIHGGGLAVGSIFGLNGSVLATNEHHKRSWSISNPVNPKDIPLALLRGPLQPKVLVRDNIHVFGGDRDQITIFGGSAGSWSVSAHILSPLSRGLFKRAIMESGMSLVAIGIRSLYLVEVLDWLQCLRSIDAKEFNKYSKLMTYPVLGTDFLPISAQKAFADKNFNSDVDIIAGIATNEDITSPLALREAFYELVGDLIMKCPTYHFAKQFATSVQNKKNVYFYQVTYMSQAYAKLTHCDIPGMGICHCAEGDFVFGNPFITPDIYSDLDRQFSLVLMKMWTNFVKYGQPDIDWPHLLNINTIDVKNLNPNPKPNVFVNPYAATCDVFVVTNCIETNVDVKTTSGVVRGQTIQVLNQTINEFLGIPYAEPPIGKLRFAKPEPIKTPIKDIISATKPKDSCIQPLSPFPLPNLTYSENCLFVNIWTQNVDTNGPSKLKPVMFFIHGGGLSIGSVFTESGSVLATNDVVIASTSYRLGQLGFLYG</sequence>
<dbReference type="GO" id="GO:0003990">
    <property type="term" value="F:acetylcholinesterase activity"/>
    <property type="evidence" value="ECO:0007669"/>
    <property type="project" value="TreeGrafter"/>
</dbReference>
<dbReference type="GO" id="GO:0006581">
    <property type="term" value="P:acetylcholine catabolic process"/>
    <property type="evidence" value="ECO:0007669"/>
    <property type="project" value="TreeGrafter"/>
</dbReference>
<dbReference type="EMBL" id="CAJPVJ010010514">
    <property type="protein sequence ID" value="CAG2173268.1"/>
    <property type="molecule type" value="Genomic_DNA"/>
</dbReference>
<protein>
    <recommendedName>
        <fullName evidence="5">Carboxylesterase type B domain-containing protein</fullName>
    </recommendedName>
</protein>
<keyword evidence="4" id="KW-0325">Glycoprotein</keyword>
<evidence type="ECO:0000313" key="6">
    <source>
        <dbReference type="EMBL" id="CAD7656081.1"/>
    </source>
</evidence>
<evidence type="ECO:0000256" key="3">
    <source>
        <dbReference type="ARBA" id="ARBA00022801"/>
    </source>
</evidence>
<reference evidence="6" key="1">
    <citation type="submission" date="2020-11" db="EMBL/GenBank/DDBJ databases">
        <authorList>
            <person name="Tran Van P."/>
        </authorList>
    </citation>
    <scope>NUCLEOTIDE SEQUENCE</scope>
</reference>
<evidence type="ECO:0000256" key="1">
    <source>
        <dbReference type="ARBA" id="ARBA00005964"/>
    </source>
</evidence>
<evidence type="ECO:0000259" key="5">
    <source>
        <dbReference type="Pfam" id="PF00135"/>
    </source>
</evidence>
<dbReference type="GO" id="GO:0019695">
    <property type="term" value="P:choline metabolic process"/>
    <property type="evidence" value="ECO:0007669"/>
    <property type="project" value="TreeGrafter"/>
</dbReference>
<feature type="domain" description="Carboxylesterase type B" evidence="5">
    <location>
        <begin position="2"/>
        <end position="242"/>
    </location>
</feature>
<name>A0A7R9M9F2_9ACAR</name>
<dbReference type="OrthoDB" id="6505985at2759"/>
<dbReference type="PROSITE" id="PS00122">
    <property type="entry name" value="CARBOXYLESTERASE_B_1"/>
    <property type="match status" value="1"/>
</dbReference>
<dbReference type="InterPro" id="IPR050654">
    <property type="entry name" value="AChE-related_enzymes"/>
</dbReference>
<proteinExistence type="inferred from homology"/>
<dbReference type="InterPro" id="IPR029058">
    <property type="entry name" value="AB_hydrolase_fold"/>
</dbReference>
<evidence type="ECO:0000313" key="7">
    <source>
        <dbReference type="Proteomes" id="UP000728032"/>
    </source>
</evidence>
<keyword evidence="7" id="KW-1185">Reference proteome</keyword>
<dbReference type="InterPro" id="IPR019826">
    <property type="entry name" value="Carboxylesterase_B_AS"/>
</dbReference>
<dbReference type="Pfam" id="PF00135">
    <property type="entry name" value="COesterase"/>
    <property type="match status" value="5"/>
</dbReference>
<feature type="non-terminal residue" evidence="6">
    <location>
        <position position="1"/>
    </location>
</feature>
<organism evidence="6">
    <name type="scientific">Oppiella nova</name>
    <dbReference type="NCBI Taxonomy" id="334625"/>
    <lineage>
        <taxon>Eukaryota</taxon>
        <taxon>Metazoa</taxon>
        <taxon>Ecdysozoa</taxon>
        <taxon>Arthropoda</taxon>
        <taxon>Chelicerata</taxon>
        <taxon>Arachnida</taxon>
        <taxon>Acari</taxon>
        <taxon>Acariformes</taxon>
        <taxon>Sarcoptiformes</taxon>
        <taxon>Oribatida</taxon>
        <taxon>Brachypylina</taxon>
        <taxon>Oppioidea</taxon>
        <taxon>Oppiidae</taxon>
        <taxon>Oppiella</taxon>
    </lineage>
</organism>
<dbReference type="PANTHER" id="PTHR43918">
    <property type="entry name" value="ACETYLCHOLINESTERASE"/>
    <property type="match status" value="1"/>
</dbReference>
<feature type="domain" description="Carboxylesterase type B" evidence="5">
    <location>
        <begin position="285"/>
        <end position="405"/>
    </location>
</feature>
<gene>
    <name evidence="6" type="ORF">ONB1V03_LOCUS12721</name>
</gene>
<dbReference type="AlphaFoldDB" id="A0A7R9M9F2"/>
<accession>A0A7R9M9F2</accession>
<dbReference type="Proteomes" id="UP000728032">
    <property type="component" value="Unassembled WGS sequence"/>
</dbReference>